<comment type="caution">
    <text evidence="12">The sequence shown here is derived from an EMBL/GenBank/DDBJ whole genome shotgun (WGS) entry which is preliminary data.</text>
</comment>
<evidence type="ECO:0000256" key="1">
    <source>
        <dbReference type="ARBA" id="ARBA00004141"/>
    </source>
</evidence>
<evidence type="ECO:0000313" key="12">
    <source>
        <dbReference type="EMBL" id="CAG8590742.1"/>
    </source>
</evidence>
<evidence type="ECO:0000256" key="7">
    <source>
        <dbReference type="ARBA" id="ARBA00023065"/>
    </source>
</evidence>
<evidence type="ECO:0000256" key="6">
    <source>
        <dbReference type="ARBA" id="ARBA00022989"/>
    </source>
</evidence>
<evidence type="ECO:0000259" key="10">
    <source>
        <dbReference type="Pfam" id="PF02705"/>
    </source>
</evidence>
<dbReference type="AlphaFoldDB" id="A0A9N9C6B8"/>
<keyword evidence="5" id="KW-0630">Potassium</keyword>
<feature type="transmembrane region" description="Helical" evidence="9">
    <location>
        <begin position="152"/>
        <end position="174"/>
    </location>
</feature>
<dbReference type="EMBL" id="CAJVPQ010002280">
    <property type="protein sequence ID" value="CAG8590742.1"/>
    <property type="molecule type" value="Genomic_DNA"/>
</dbReference>
<dbReference type="GO" id="GO:0016020">
    <property type="term" value="C:membrane"/>
    <property type="evidence" value="ECO:0007669"/>
    <property type="project" value="UniProtKB-SubCell"/>
</dbReference>
<dbReference type="Pfam" id="PF22776">
    <property type="entry name" value="K_trans_C"/>
    <property type="match status" value="1"/>
</dbReference>
<keyword evidence="6 9" id="KW-1133">Transmembrane helix</keyword>
<dbReference type="NCBIfam" id="TIGR00794">
    <property type="entry name" value="kup"/>
    <property type="match status" value="1"/>
</dbReference>
<feature type="transmembrane region" description="Helical" evidence="9">
    <location>
        <begin position="300"/>
        <end position="323"/>
    </location>
</feature>
<keyword evidence="7" id="KW-0406">Ion transport</keyword>
<evidence type="ECO:0000256" key="8">
    <source>
        <dbReference type="ARBA" id="ARBA00023136"/>
    </source>
</evidence>
<feature type="transmembrane region" description="Helical" evidence="9">
    <location>
        <begin position="395"/>
        <end position="416"/>
    </location>
</feature>
<evidence type="ECO:0000256" key="3">
    <source>
        <dbReference type="ARBA" id="ARBA00022538"/>
    </source>
</evidence>
<protein>
    <submittedName>
        <fullName evidence="12">41_t:CDS:1</fullName>
    </submittedName>
</protein>
<keyword evidence="8 9" id="KW-0472">Membrane</keyword>
<gene>
    <name evidence="12" type="ORF">FCALED_LOCUS8081</name>
</gene>
<comment type="subcellular location">
    <subcellularLocation>
        <location evidence="1">Membrane</location>
        <topology evidence="1">Multi-pass membrane protein</topology>
    </subcellularLocation>
</comment>
<feature type="transmembrane region" description="Helical" evidence="9">
    <location>
        <begin position="28"/>
        <end position="46"/>
    </location>
</feature>
<proteinExistence type="predicted"/>
<evidence type="ECO:0000256" key="4">
    <source>
        <dbReference type="ARBA" id="ARBA00022692"/>
    </source>
</evidence>
<dbReference type="PANTHER" id="PTHR30540">
    <property type="entry name" value="OSMOTIC STRESS POTASSIUM TRANSPORTER"/>
    <property type="match status" value="1"/>
</dbReference>
<dbReference type="InterPro" id="IPR053952">
    <property type="entry name" value="K_trans_C"/>
</dbReference>
<dbReference type="Pfam" id="PF02705">
    <property type="entry name" value="K_trans"/>
    <property type="match status" value="1"/>
</dbReference>
<feature type="domain" description="K+ potassium transporter C-terminal" evidence="11">
    <location>
        <begin position="596"/>
        <end position="756"/>
    </location>
</feature>
<accession>A0A9N9C6B8</accession>
<feature type="transmembrane region" description="Helical" evidence="9">
    <location>
        <begin position="194"/>
        <end position="211"/>
    </location>
</feature>
<name>A0A9N9C6B8_9GLOM</name>
<keyword evidence="3" id="KW-0633">Potassium transport</keyword>
<sequence length="757" mass="84805">MVDLKSTASILSYEKNLEEQHKRAGRSVGVIAILFMSFRTLGVIYGDIGTSPLYVLSAIFPDPPEDARDVIGICSLIFWSLTIVPMIKYVFIVLRADDNGEGGTFAFYSILNKYSGLSVNGESRSDDNSIVRYDTSSTHSFKQPNLIARYKLIQNALLIIVLFGSSLVMSDGLLTPAVSVISAVEGIAIKAPSLETYIVPISCAIIVLLFLAQRFGTNKVGDWFAPIVFLWLVTIASTGIWNITKHPDILRSFNPYNIFDYFIRNKGLGFNSLGGVLLSITGVEALYADLGHFNRISIQLSFPLFVYPTLTLAYLGQGARIILDPSIVKPNAFWNSVPDNDLIYWITFVFATLATIIASQAMISATFSLVHQAVQLECFPRVKIIHTSKVLEGQIYIPEINYFLMIIIVIICIVFKESANLTNAYGVAVGSVMVITTILTSITICVVWKLPIILSITFLLIFGIIDLSFLISTLRKIHEGGWFTLLLAFIICLIMIIWKWGSRLKFQHALKSKTKLEHIFVNDDEPDKGDEEMIEKDVSIDPSSKIAIGEMEPSNELVDGNSTTKEMNFGEIKIRKGVNKSQIRLASSGFQVSRLPGIGMFYNEVAFGVPLTFRHFIQHFPAVPQILIFITIRPVAIPYVGDDDRLVVRKVSNYDGCYNIIARYGYMEKISQGQEFVKKMLESIHKFDPTHEGLLENSNHVTYVVSQQQLHPKLNASWLKRLLIYCYVFLVNNSRQLYGNWNIPIEDVVDVGMKIAL</sequence>
<dbReference type="InterPro" id="IPR053951">
    <property type="entry name" value="K_trans_N"/>
</dbReference>
<keyword evidence="2" id="KW-0813">Transport</keyword>
<feature type="transmembrane region" description="Helical" evidence="9">
    <location>
        <begin position="480"/>
        <end position="498"/>
    </location>
</feature>
<evidence type="ECO:0000313" key="13">
    <source>
        <dbReference type="Proteomes" id="UP000789570"/>
    </source>
</evidence>
<evidence type="ECO:0000256" key="2">
    <source>
        <dbReference type="ARBA" id="ARBA00022448"/>
    </source>
</evidence>
<feature type="transmembrane region" description="Helical" evidence="9">
    <location>
        <begin position="70"/>
        <end position="91"/>
    </location>
</feature>
<dbReference type="PANTHER" id="PTHR30540:SF83">
    <property type="entry name" value="K+ POTASSIUM TRANSPORTER"/>
    <property type="match status" value="1"/>
</dbReference>
<evidence type="ECO:0000259" key="11">
    <source>
        <dbReference type="Pfam" id="PF22776"/>
    </source>
</evidence>
<dbReference type="Proteomes" id="UP000789570">
    <property type="component" value="Unassembled WGS sequence"/>
</dbReference>
<keyword evidence="4 9" id="KW-0812">Transmembrane</keyword>
<organism evidence="12 13">
    <name type="scientific">Funneliformis caledonium</name>
    <dbReference type="NCBI Taxonomy" id="1117310"/>
    <lineage>
        <taxon>Eukaryota</taxon>
        <taxon>Fungi</taxon>
        <taxon>Fungi incertae sedis</taxon>
        <taxon>Mucoromycota</taxon>
        <taxon>Glomeromycotina</taxon>
        <taxon>Glomeromycetes</taxon>
        <taxon>Glomerales</taxon>
        <taxon>Glomeraceae</taxon>
        <taxon>Funneliformis</taxon>
    </lineage>
</organism>
<dbReference type="InterPro" id="IPR003855">
    <property type="entry name" value="K+_transporter"/>
</dbReference>
<keyword evidence="13" id="KW-1185">Reference proteome</keyword>
<dbReference type="OrthoDB" id="504708at2759"/>
<evidence type="ECO:0000256" key="5">
    <source>
        <dbReference type="ARBA" id="ARBA00022958"/>
    </source>
</evidence>
<evidence type="ECO:0000256" key="9">
    <source>
        <dbReference type="SAM" id="Phobius"/>
    </source>
</evidence>
<feature type="transmembrane region" description="Helical" evidence="9">
    <location>
        <begin position="223"/>
        <end position="243"/>
    </location>
</feature>
<feature type="transmembrane region" description="Helical" evidence="9">
    <location>
        <begin position="452"/>
        <end position="474"/>
    </location>
</feature>
<reference evidence="12" key="1">
    <citation type="submission" date="2021-06" db="EMBL/GenBank/DDBJ databases">
        <authorList>
            <person name="Kallberg Y."/>
            <person name="Tangrot J."/>
            <person name="Rosling A."/>
        </authorList>
    </citation>
    <scope>NUCLEOTIDE SEQUENCE</scope>
    <source>
        <strain evidence="12">UK204</strain>
    </source>
</reference>
<dbReference type="GO" id="GO:0015079">
    <property type="term" value="F:potassium ion transmembrane transporter activity"/>
    <property type="evidence" value="ECO:0007669"/>
    <property type="project" value="InterPro"/>
</dbReference>
<feature type="transmembrane region" description="Helical" evidence="9">
    <location>
        <begin position="422"/>
        <end position="445"/>
    </location>
</feature>
<feature type="transmembrane region" description="Helical" evidence="9">
    <location>
        <begin position="343"/>
        <end position="374"/>
    </location>
</feature>
<feature type="domain" description="K+ potassium transporter integral membrane" evidence="10">
    <location>
        <begin position="37"/>
        <end position="520"/>
    </location>
</feature>